<dbReference type="AlphaFoldDB" id="A0A8H7PZ62"/>
<dbReference type="EMBL" id="JAEPQZ010000004">
    <property type="protein sequence ID" value="KAG2182575.1"/>
    <property type="molecule type" value="Genomic_DNA"/>
</dbReference>
<name>A0A8H7PZ62_MORIS</name>
<gene>
    <name evidence="1" type="ORF">INT43_007506</name>
</gene>
<accession>A0A8H7PZ62</accession>
<organism evidence="1 2">
    <name type="scientific">Mortierella isabellina</name>
    <name type="common">Filamentous fungus</name>
    <name type="synonym">Umbelopsis isabellina</name>
    <dbReference type="NCBI Taxonomy" id="91625"/>
    <lineage>
        <taxon>Eukaryota</taxon>
        <taxon>Fungi</taxon>
        <taxon>Fungi incertae sedis</taxon>
        <taxon>Mucoromycota</taxon>
        <taxon>Mucoromycotina</taxon>
        <taxon>Umbelopsidomycetes</taxon>
        <taxon>Umbelopsidales</taxon>
        <taxon>Umbelopsidaceae</taxon>
        <taxon>Umbelopsis</taxon>
    </lineage>
</organism>
<keyword evidence="2" id="KW-1185">Reference proteome</keyword>
<sequence length="66" mass="7348">MLGNRATGLAAEAGSAFIYFEWKRSLLLHDLDDDDVDSAEAASTPLFTKGFCKRPARARSNKFCFF</sequence>
<evidence type="ECO:0000313" key="2">
    <source>
        <dbReference type="Proteomes" id="UP000654370"/>
    </source>
</evidence>
<evidence type="ECO:0000313" key="1">
    <source>
        <dbReference type="EMBL" id="KAG2182575.1"/>
    </source>
</evidence>
<protein>
    <submittedName>
        <fullName evidence="1">Uncharacterized protein</fullName>
    </submittedName>
</protein>
<proteinExistence type="predicted"/>
<comment type="caution">
    <text evidence="1">The sequence shown here is derived from an EMBL/GenBank/DDBJ whole genome shotgun (WGS) entry which is preliminary data.</text>
</comment>
<dbReference type="Proteomes" id="UP000654370">
    <property type="component" value="Unassembled WGS sequence"/>
</dbReference>
<reference evidence="1" key="1">
    <citation type="submission" date="2020-12" db="EMBL/GenBank/DDBJ databases">
        <title>Metabolic potential, ecology and presence of endohyphal bacteria is reflected in genomic diversity of Mucoromycotina.</title>
        <authorList>
            <person name="Muszewska A."/>
            <person name="Okrasinska A."/>
            <person name="Steczkiewicz K."/>
            <person name="Drgas O."/>
            <person name="Orlowska M."/>
            <person name="Perlinska-Lenart U."/>
            <person name="Aleksandrzak-Piekarczyk T."/>
            <person name="Szatraj K."/>
            <person name="Zielenkiewicz U."/>
            <person name="Pilsyk S."/>
            <person name="Malc E."/>
            <person name="Mieczkowski P."/>
            <person name="Kruszewska J.S."/>
            <person name="Biernat P."/>
            <person name="Pawlowska J."/>
        </authorList>
    </citation>
    <scope>NUCLEOTIDE SEQUENCE</scope>
    <source>
        <strain evidence="1">WA0000067209</strain>
    </source>
</reference>